<reference evidence="2" key="1">
    <citation type="journal article" date="2017" name="Science">
        <title>Giant viruses with an expanded complement of translation system components.</title>
        <authorList>
            <person name="Schulz F."/>
            <person name="Yutin N."/>
            <person name="Ivanova N.N."/>
            <person name="Ortega D.R."/>
            <person name="Lee T.K."/>
            <person name="Vierheilig J."/>
            <person name="Daims H."/>
            <person name="Horn M."/>
            <person name="Wagner M."/>
            <person name="Jensen G.J."/>
            <person name="Kyrpides N.C."/>
            <person name="Koonin E.V."/>
            <person name="Woyke T."/>
        </authorList>
    </citation>
    <scope>NUCLEOTIDE SEQUENCE</scope>
    <source>
        <strain evidence="2">KNV1</strain>
    </source>
</reference>
<dbReference type="InterPro" id="IPR013216">
    <property type="entry name" value="Methyltransf_11"/>
</dbReference>
<dbReference type="GO" id="GO:0008757">
    <property type="term" value="F:S-adenosylmethionine-dependent methyltransferase activity"/>
    <property type="evidence" value="ECO:0007669"/>
    <property type="project" value="InterPro"/>
</dbReference>
<evidence type="ECO:0000259" key="1">
    <source>
        <dbReference type="Pfam" id="PF08241"/>
    </source>
</evidence>
<name>A0A1V0SLQ0_9VIRU</name>
<dbReference type="SUPFAM" id="SSF53335">
    <property type="entry name" value="S-adenosyl-L-methionine-dependent methyltransferases"/>
    <property type="match status" value="1"/>
</dbReference>
<dbReference type="Pfam" id="PF08241">
    <property type="entry name" value="Methyltransf_11"/>
    <property type="match status" value="1"/>
</dbReference>
<accession>A0A1V0SLQ0</accession>
<keyword evidence="2" id="KW-0808">Transferase</keyword>
<organism evidence="2">
    <name type="scientific">Klosneuvirus KNV1</name>
    <dbReference type="NCBI Taxonomy" id="1977640"/>
    <lineage>
        <taxon>Viruses</taxon>
        <taxon>Varidnaviria</taxon>
        <taxon>Bamfordvirae</taxon>
        <taxon>Nucleocytoviricota</taxon>
        <taxon>Megaviricetes</taxon>
        <taxon>Imitervirales</taxon>
        <taxon>Mimiviridae</taxon>
        <taxon>Klosneuvirinae</taxon>
        <taxon>Klosneuvirus</taxon>
    </lineage>
</organism>
<evidence type="ECO:0000313" key="2">
    <source>
        <dbReference type="EMBL" id="ARF12554.1"/>
    </source>
</evidence>
<dbReference type="Gene3D" id="3.40.50.150">
    <property type="entry name" value="Vaccinia Virus protein VP39"/>
    <property type="match status" value="1"/>
</dbReference>
<sequence>MIVSAKYGVPNKYIDVTEKIKEQPEIFYASNTIFSDPAPGVVKHLIIKFNNGISKLYTEESKINKSILLNKSSPTERSNMMMHYSNVLEGKKGLDIGGPHKAFRDLDIYDAPSVLDNLVFKELSKHNSNDVATYKFNGKATPGNEYYCDVVNMSIFQEMSYDFVFAPYVLERLINPLQAIKEITRILKPRGFCIVVLPWKDETGDHLREVSQFSEILDHYKIQRDETDVRDHLYEILCNYDVDRDPTVHSIEKLVERSLDHYENRALNVHVFDFDLIKKCFEFFNYTVIDTQLIYPHHQIVLARLNN</sequence>
<dbReference type="GO" id="GO:0032259">
    <property type="term" value="P:methylation"/>
    <property type="evidence" value="ECO:0007669"/>
    <property type="project" value="UniProtKB-KW"/>
</dbReference>
<proteinExistence type="predicted"/>
<keyword evidence="2" id="KW-0489">Methyltransferase</keyword>
<protein>
    <submittedName>
        <fullName evidence="2">Methyltransferase</fullName>
    </submittedName>
</protein>
<dbReference type="EMBL" id="KY684113">
    <property type="protein sequence ID" value="ARF12554.1"/>
    <property type="molecule type" value="Genomic_DNA"/>
</dbReference>
<feature type="domain" description="Methyltransferase type 11" evidence="1">
    <location>
        <begin position="148"/>
        <end position="195"/>
    </location>
</feature>
<dbReference type="InterPro" id="IPR029063">
    <property type="entry name" value="SAM-dependent_MTases_sf"/>
</dbReference>
<gene>
    <name evidence="2" type="ORF">Klosneuvirus_6_116</name>
</gene>